<accession>A0A1I0HWV8</accession>
<dbReference type="GeneID" id="78289609"/>
<proteinExistence type="predicted"/>
<evidence type="ECO:0000313" key="1">
    <source>
        <dbReference type="EMBL" id="SET87783.1"/>
    </source>
</evidence>
<sequence>MEGITEINKDKYIDNCMKIVKEMVCDEEFSDELWTVLTNEIMDTCLFIGGDFSEDNIRDITNQYINNDGIKRFKKAHEVL</sequence>
<dbReference type="Proteomes" id="UP000198558">
    <property type="component" value="Unassembled WGS sequence"/>
</dbReference>
<dbReference type="EMBL" id="FOIN01000062">
    <property type="protein sequence ID" value="SET87783.1"/>
    <property type="molecule type" value="Genomic_DNA"/>
</dbReference>
<dbReference type="OrthoDB" id="1644698at2"/>
<name>A0A1I0HWV8_9FIRM</name>
<reference evidence="2" key="1">
    <citation type="submission" date="2016-10" db="EMBL/GenBank/DDBJ databases">
        <authorList>
            <person name="Varghese N."/>
            <person name="Submissions S."/>
        </authorList>
    </citation>
    <scope>NUCLEOTIDE SEQUENCE [LARGE SCALE GENOMIC DNA]</scope>
    <source>
        <strain evidence="2">DSM 1551</strain>
    </source>
</reference>
<dbReference type="AlphaFoldDB" id="A0A1I0HWV8"/>
<keyword evidence="2" id="KW-1185">Reference proteome</keyword>
<protein>
    <submittedName>
        <fullName evidence="1">Uncharacterized protein</fullName>
    </submittedName>
</protein>
<dbReference type="RefSeq" id="WP_092356906.1">
    <property type="nucleotide sequence ID" value="NZ_FOIN01000062.1"/>
</dbReference>
<evidence type="ECO:0000313" key="2">
    <source>
        <dbReference type="Proteomes" id="UP000198558"/>
    </source>
</evidence>
<gene>
    <name evidence="1" type="ORF">SAMN04489758_16212</name>
</gene>
<organism evidence="1 2">
    <name type="scientific">Thomasclavelia cocleata</name>
    <dbReference type="NCBI Taxonomy" id="69824"/>
    <lineage>
        <taxon>Bacteria</taxon>
        <taxon>Bacillati</taxon>
        <taxon>Bacillota</taxon>
        <taxon>Erysipelotrichia</taxon>
        <taxon>Erysipelotrichales</taxon>
        <taxon>Coprobacillaceae</taxon>
        <taxon>Thomasclavelia</taxon>
    </lineage>
</organism>